<dbReference type="AlphaFoldDB" id="A0A8K0CJL1"/>
<name>A0A8K0CJL1_IGNLU</name>
<dbReference type="EMBL" id="VTPC01082810">
    <property type="protein sequence ID" value="KAF2887569.1"/>
    <property type="molecule type" value="Genomic_DNA"/>
</dbReference>
<feature type="non-terminal residue" evidence="2">
    <location>
        <position position="135"/>
    </location>
</feature>
<sequence>RKFSINVRAGIIEDVLIATSKIERPVLFGVFANYTTGLIGRHTFRSTSSNGFLYLTVLVRNHLNEDLASDENCGDKKIVRPSNLSASQLAASSEKHFNHPRENDDDLVSDFDSEDEIPLARLITKSASQSKKRKK</sequence>
<gene>
    <name evidence="2" type="ORF">ILUMI_18604</name>
</gene>
<accession>A0A8K0CJL1</accession>
<organism evidence="2 3">
    <name type="scientific">Ignelater luminosus</name>
    <name type="common">Cucubano</name>
    <name type="synonym">Pyrophorus luminosus</name>
    <dbReference type="NCBI Taxonomy" id="2038154"/>
    <lineage>
        <taxon>Eukaryota</taxon>
        <taxon>Metazoa</taxon>
        <taxon>Ecdysozoa</taxon>
        <taxon>Arthropoda</taxon>
        <taxon>Hexapoda</taxon>
        <taxon>Insecta</taxon>
        <taxon>Pterygota</taxon>
        <taxon>Neoptera</taxon>
        <taxon>Endopterygota</taxon>
        <taxon>Coleoptera</taxon>
        <taxon>Polyphaga</taxon>
        <taxon>Elateriformia</taxon>
        <taxon>Elateroidea</taxon>
        <taxon>Elateridae</taxon>
        <taxon>Agrypninae</taxon>
        <taxon>Pyrophorini</taxon>
        <taxon>Ignelater</taxon>
    </lineage>
</organism>
<feature type="region of interest" description="Disordered" evidence="1">
    <location>
        <begin position="86"/>
        <end position="110"/>
    </location>
</feature>
<feature type="compositionally biased region" description="Basic and acidic residues" evidence="1">
    <location>
        <begin position="93"/>
        <end position="102"/>
    </location>
</feature>
<keyword evidence="3" id="KW-1185">Reference proteome</keyword>
<dbReference type="Proteomes" id="UP000801492">
    <property type="component" value="Unassembled WGS sequence"/>
</dbReference>
<comment type="caution">
    <text evidence="2">The sequence shown here is derived from an EMBL/GenBank/DDBJ whole genome shotgun (WGS) entry which is preliminary data.</text>
</comment>
<evidence type="ECO:0000256" key="1">
    <source>
        <dbReference type="SAM" id="MobiDB-lite"/>
    </source>
</evidence>
<protein>
    <submittedName>
        <fullName evidence="2">Uncharacterized protein</fullName>
    </submittedName>
</protein>
<reference evidence="2" key="1">
    <citation type="submission" date="2019-08" db="EMBL/GenBank/DDBJ databases">
        <title>The genome of the North American firefly Photinus pyralis.</title>
        <authorList>
            <consortium name="Photinus pyralis genome working group"/>
            <person name="Fallon T.R."/>
            <person name="Sander Lower S.E."/>
            <person name="Weng J.-K."/>
        </authorList>
    </citation>
    <scope>NUCLEOTIDE SEQUENCE</scope>
    <source>
        <strain evidence="2">TRF0915ILg1</strain>
        <tissue evidence="2">Whole body</tissue>
    </source>
</reference>
<evidence type="ECO:0000313" key="2">
    <source>
        <dbReference type="EMBL" id="KAF2887569.1"/>
    </source>
</evidence>
<evidence type="ECO:0000313" key="3">
    <source>
        <dbReference type="Proteomes" id="UP000801492"/>
    </source>
</evidence>
<proteinExistence type="predicted"/>